<dbReference type="GO" id="GO:0005737">
    <property type="term" value="C:cytoplasm"/>
    <property type="evidence" value="ECO:0007669"/>
    <property type="project" value="UniProtKB-SubCell"/>
</dbReference>
<feature type="compositionally biased region" description="Acidic residues" evidence="16">
    <location>
        <begin position="107"/>
        <end position="133"/>
    </location>
</feature>
<proteinExistence type="inferred from homology"/>
<dbReference type="GO" id="GO:0008995">
    <property type="term" value="F:ribonuclease E activity"/>
    <property type="evidence" value="ECO:0007669"/>
    <property type="project" value="UniProtKB-EC"/>
</dbReference>
<feature type="compositionally biased region" description="Acidic residues" evidence="16">
    <location>
        <begin position="633"/>
        <end position="646"/>
    </location>
</feature>
<evidence type="ECO:0000256" key="10">
    <source>
        <dbReference type="ARBA" id="ARBA00022759"/>
    </source>
</evidence>
<keyword evidence="14 15" id="KW-0472">Membrane</keyword>
<accession>A0A1I5QNC0</accession>
<feature type="compositionally biased region" description="Acidic residues" evidence="16">
    <location>
        <begin position="655"/>
        <end position="668"/>
    </location>
</feature>
<feature type="compositionally biased region" description="Low complexity" evidence="16">
    <location>
        <begin position="766"/>
        <end position="792"/>
    </location>
</feature>
<keyword evidence="15" id="KW-0820">tRNA-binding</keyword>
<reference evidence="19" key="1">
    <citation type="submission" date="2016-10" db="EMBL/GenBank/DDBJ databases">
        <authorList>
            <person name="Varghese N."/>
            <person name="Submissions S."/>
        </authorList>
    </citation>
    <scope>NUCLEOTIDE SEQUENCE [LARGE SCALE GENOMIC DNA]</scope>
    <source>
        <strain evidence="19">CGMCC 1.9113</strain>
    </source>
</reference>
<evidence type="ECO:0000256" key="14">
    <source>
        <dbReference type="ARBA" id="ARBA00023136"/>
    </source>
</evidence>
<evidence type="ECO:0000256" key="13">
    <source>
        <dbReference type="ARBA" id="ARBA00022884"/>
    </source>
</evidence>
<sequence length="899" mass="98672">MTTRMLIDARHREETRVAVVQGNRIEEFDFESAERKQLKGNIYLAKVTRVEPSLQAAFVEYGGNRHGFLAFSEIHPDYYQIPKEDRDALLREEAEHAAQEAALRAEQDDEDDLEEDDLDDDDADEEGELEEAGEDRPRRRKGRGGNDDQVEDLRARRQNLRRRYKIQDVIHRRQVLLVQVVKEERGNKGAALTTYLSLAGRYCVLMPNTSHGGGISRKISNAADRKRLKTIMAGLDLPTSMGCIVRTAGLQRTKTEIKRDFDYLARLWDEIREKTLSSAAPALIYGDSDLMKRAIRDIYNAEVDEVIVEGEEGYRHAKDFMRLLMPSHAKKVKQYADAVPLFQRAHVEDQLAAMYNPVVQLKSGGYLVINPTEALVSIDINSGRSTREHNIEQTATATNLEAAQEIARQLRLRDMAGLVVIDFIDMDHSSNVRKVEKAMKEALKNDRARIQVGRISSFGLMEMSRQRLRTGVLEASTRACPHCEGTGLVRTASSAGLSALRMLEEEAARGRGSLLTLRASQEATIYVLNRKRADIAEVEDRYGVTIEVIPDREEEGARMSVEASGPPPAYAPKIDELVIDEEEDDYIEEAELDEEVEEEAVPAARAPREEGDGEGRGKRRRRRRGRGRRGENETSEGETGEAETPEAETAAAGDEPGDAEEPSDEVEFVGEPAATDSDEGGARRRRGRRGRRGGRRGESATDAPSAELDRETAGSDDAEREEAADAGDSGPVIDPIALPTPAPVEPAVQPDEEAPAPKTRRRPRARAAAPEAAETPAATETPVEPAPAAAAAAEEEPAPAKPRRTRRKAADAVVEAAPAEEAPKPRRTRRKAPAADAAPVEAEPAIAAIAPEAPADVAVEEAALGVTQDGAATAVTDDAAEPAEGDAPRRGWWQRTFGA</sequence>
<dbReference type="GO" id="GO:0000049">
    <property type="term" value="F:tRNA binding"/>
    <property type="evidence" value="ECO:0007669"/>
    <property type="project" value="UniProtKB-KW"/>
</dbReference>
<feature type="binding site" evidence="15">
    <location>
        <position position="483"/>
    </location>
    <ligand>
        <name>Zn(2+)</name>
        <dbReference type="ChEBI" id="CHEBI:29105"/>
        <note>ligand shared between dimeric partners</note>
    </ligand>
</feature>
<keyword evidence="10 15" id="KW-0255">Endonuclease</keyword>
<evidence type="ECO:0000256" key="3">
    <source>
        <dbReference type="ARBA" id="ARBA00022490"/>
    </source>
</evidence>
<gene>
    <name evidence="15" type="primary">rne</name>
    <name evidence="18" type="ORF">SAMN04488241_102176</name>
</gene>
<feature type="compositionally biased region" description="Low complexity" evidence="16">
    <location>
        <begin position="811"/>
        <end position="820"/>
    </location>
</feature>
<feature type="binding site" evidence="15">
    <location>
        <position position="480"/>
    </location>
    <ligand>
        <name>Zn(2+)</name>
        <dbReference type="ChEBI" id="CHEBI:29105"/>
        <note>ligand shared between dimeric partners</note>
    </ligand>
</feature>
<keyword evidence="9 15" id="KW-0699">rRNA-binding</keyword>
<evidence type="ECO:0000256" key="4">
    <source>
        <dbReference type="ARBA" id="ARBA00022519"/>
    </source>
</evidence>
<comment type="subcellular location">
    <subcellularLocation>
        <location evidence="15">Cytoplasm</location>
    </subcellularLocation>
    <subcellularLocation>
        <location evidence="15">Cell inner membrane</location>
        <topology evidence="15">Peripheral membrane protein</topology>
        <orientation evidence="15">Cytoplasmic side</orientation>
    </subcellularLocation>
</comment>
<comment type="catalytic activity">
    <reaction evidence="15">
        <text>Endonucleolytic cleavage of single-stranded RNA in A- and U-rich regions.</text>
        <dbReference type="EC" id="3.1.26.12"/>
    </reaction>
</comment>
<keyword evidence="12 15" id="KW-0460">Magnesium</keyword>
<feature type="binding site" evidence="15">
    <location>
        <position position="379"/>
    </location>
    <ligand>
        <name>Mg(2+)</name>
        <dbReference type="ChEBI" id="CHEBI:18420"/>
        <note>catalytic</note>
    </ligand>
</feature>
<feature type="compositionally biased region" description="Basic residues" evidence="16">
    <location>
        <begin position="683"/>
        <end position="694"/>
    </location>
</feature>
<comment type="cofactor">
    <cofactor evidence="15">
        <name>Zn(2+)</name>
        <dbReference type="ChEBI" id="CHEBI:29105"/>
    </cofactor>
    <text evidence="15">Binds 2 Zn(2+) ions per homotetramer.</text>
</comment>
<dbReference type="GO" id="GO:0006402">
    <property type="term" value="P:mRNA catabolic process"/>
    <property type="evidence" value="ECO:0007669"/>
    <property type="project" value="UniProtKB-UniRule"/>
</dbReference>
<feature type="compositionally biased region" description="Basic residues" evidence="16">
    <location>
        <begin position="617"/>
        <end position="627"/>
    </location>
</feature>
<dbReference type="PANTHER" id="PTHR30001:SF1">
    <property type="entry name" value="RIBONUCLEASE E_G-LIKE PROTEIN, CHLOROPLASTIC"/>
    <property type="match status" value="1"/>
</dbReference>
<evidence type="ECO:0000313" key="19">
    <source>
        <dbReference type="Proteomes" id="UP000199586"/>
    </source>
</evidence>
<comment type="subunit">
    <text evidence="15">Homotetramer formed by a dimer of dimers.</text>
</comment>
<evidence type="ECO:0000256" key="9">
    <source>
        <dbReference type="ARBA" id="ARBA00022730"/>
    </source>
</evidence>
<keyword evidence="6 15" id="KW-0819">tRNA processing</keyword>
<dbReference type="RefSeq" id="WP_245739038.1">
    <property type="nucleotide sequence ID" value="NZ_FOXP01000002.1"/>
</dbReference>
<keyword evidence="2 15" id="KW-1003">Cell membrane</keyword>
<protein>
    <recommendedName>
        <fullName evidence="15">Ribonuclease E</fullName>
        <shortName evidence="15">RNase E</shortName>
        <ecNumber evidence="15">3.1.26.12</ecNumber>
    </recommendedName>
</protein>
<dbReference type="InterPro" id="IPR004659">
    <property type="entry name" value="RNase_E/G"/>
</dbReference>
<comment type="function">
    <text evidence="15">Endoribonuclease that plays a central role in RNA processing and decay. Required for the maturation of 5S and 16S rRNAs and the majority of tRNAs. Also involved in the degradation of most mRNAs.</text>
</comment>
<keyword evidence="11 15" id="KW-0378">Hydrolase</keyword>
<dbReference type="CDD" id="cd04453">
    <property type="entry name" value="S1_RNase_E"/>
    <property type="match status" value="1"/>
</dbReference>
<keyword evidence="5 15" id="KW-0698">rRNA processing</keyword>
<comment type="cofactor">
    <cofactor evidence="15">
        <name>Mg(2+)</name>
        <dbReference type="ChEBI" id="CHEBI:18420"/>
    </cofactor>
    <text evidence="15">Binds 1 Mg(2+) ion per subunit.</text>
</comment>
<evidence type="ECO:0000256" key="6">
    <source>
        <dbReference type="ARBA" id="ARBA00022694"/>
    </source>
</evidence>
<dbReference type="GO" id="GO:0008033">
    <property type="term" value="P:tRNA processing"/>
    <property type="evidence" value="ECO:0007669"/>
    <property type="project" value="UniProtKB-UniRule"/>
</dbReference>
<keyword evidence="8 15" id="KW-0479">Metal-binding</keyword>
<comment type="similarity">
    <text evidence="1">Belongs to the RNase E/G family. RNase G subfamily.</text>
</comment>
<dbReference type="GO" id="GO:0008270">
    <property type="term" value="F:zinc ion binding"/>
    <property type="evidence" value="ECO:0007669"/>
    <property type="project" value="UniProtKB-UniRule"/>
</dbReference>
<feature type="compositionally biased region" description="Acidic residues" evidence="16">
    <location>
        <begin position="591"/>
        <end position="600"/>
    </location>
</feature>
<dbReference type="Pfam" id="PF20833">
    <property type="entry name" value="RNase_E_G_Thio"/>
    <property type="match status" value="1"/>
</dbReference>
<evidence type="ECO:0000256" key="5">
    <source>
        <dbReference type="ARBA" id="ARBA00022552"/>
    </source>
</evidence>
<dbReference type="InterPro" id="IPR019307">
    <property type="entry name" value="RNA-bd_AU-1/RNase_E/G"/>
</dbReference>
<evidence type="ECO:0000256" key="8">
    <source>
        <dbReference type="ARBA" id="ARBA00022723"/>
    </source>
</evidence>
<dbReference type="Pfam" id="PF10150">
    <property type="entry name" value="RNase_E_G"/>
    <property type="match status" value="1"/>
</dbReference>
<keyword evidence="15" id="KW-0862">Zinc</keyword>
<evidence type="ECO:0000313" key="18">
    <source>
        <dbReference type="EMBL" id="SFP47764.1"/>
    </source>
</evidence>
<dbReference type="SMART" id="SM00316">
    <property type="entry name" value="S1"/>
    <property type="match status" value="1"/>
</dbReference>
<dbReference type="InterPro" id="IPR012340">
    <property type="entry name" value="NA-bd_OB-fold"/>
</dbReference>
<evidence type="ECO:0000256" key="16">
    <source>
        <dbReference type="SAM" id="MobiDB-lite"/>
    </source>
</evidence>
<feature type="region of interest" description="Required for zinc-mediated homotetramerization and catalytic activity" evidence="15">
    <location>
        <begin position="480"/>
        <end position="483"/>
    </location>
</feature>
<keyword evidence="7 15" id="KW-0540">Nuclease</keyword>
<dbReference type="EMBL" id="FOXP01000002">
    <property type="protein sequence ID" value="SFP47764.1"/>
    <property type="molecule type" value="Genomic_DNA"/>
</dbReference>
<evidence type="ECO:0000256" key="11">
    <source>
        <dbReference type="ARBA" id="ARBA00022801"/>
    </source>
</evidence>
<organism evidence="18 19">
    <name type="scientific">Sphingomonas rubra</name>
    <dbReference type="NCBI Taxonomy" id="634430"/>
    <lineage>
        <taxon>Bacteria</taxon>
        <taxon>Pseudomonadati</taxon>
        <taxon>Pseudomonadota</taxon>
        <taxon>Alphaproteobacteria</taxon>
        <taxon>Sphingomonadales</taxon>
        <taxon>Sphingomonadaceae</taxon>
        <taxon>Sphingomonas</taxon>
    </lineage>
</organism>
<feature type="compositionally biased region" description="Basic and acidic residues" evidence="16">
    <location>
        <begin position="606"/>
        <end position="616"/>
    </location>
</feature>
<evidence type="ECO:0000259" key="17">
    <source>
        <dbReference type="SMART" id="SM00316"/>
    </source>
</evidence>
<name>A0A1I5QNC0_9SPHN</name>
<feature type="region of interest" description="Disordered" evidence="16">
    <location>
        <begin position="874"/>
        <end position="899"/>
    </location>
</feature>
<feature type="compositionally biased region" description="Acidic residues" evidence="16">
    <location>
        <begin position="714"/>
        <end position="725"/>
    </location>
</feature>
<feature type="compositionally biased region" description="Basic and acidic residues" evidence="16">
    <location>
        <begin position="95"/>
        <end position="106"/>
    </location>
</feature>
<feature type="region of interest" description="Disordered" evidence="16">
    <location>
        <begin position="591"/>
        <end position="841"/>
    </location>
</feature>
<dbReference type="NCBIfam" id="TIGR00757">
    <property type="entry name" value="RNaseEG"/>
    <property type="match status" value="1"/>
</dbReference>
<dbReference type="InterPro" id="IPR003029">
    <property type="entry name" value="S1_domain"/>
</dbReference>
<keyword evidence="4 15" id="KW-0997">Cell inner membrane</keyword>
<dbReference type="AlphaFoldDB" id="A0A1I5QNC0"/>
<dbReference type="InterPro" id="IPR048583">
    <property type="entry name" value="RNase_E_G_thioredoxin-like"/>
</dbReference>
<evidence type="ECO:0000256" key="2">
    <source>
        <dbReference type="ARBA" id="ARBA00022475"/>
    </source>
</evidence>
<keyword evidence="19" id="KW-1185">Reference proteome</keyword>
<dbReference type="Gene3D" id="3.40.1260.20">
    <property type="entry name" value="Ribonuclease E, catalytic domain"/>
    <property type="match status" value="1"/>
</dbReference>
<feature type="binding site" evidence="15">
    <location>
        <position position="422"/>
    </location>
    <ligand>
        <name>Mg(2+)</name>
        <dbReference type="ChEBI" id="CHEBI:18420"/>
        <note>catalytic</note>
    </ligand>
</feature>
<dbReference type="STRING" id="634430.SAMN04488241_102176"/>
<evidence type="ECO:0000256" key="12">
    <source>
        <dbReference type="ARBA" id="ARBA00022842"/>
    </source>
</evidence>
<dbReference type="GO" id="GO:0000287">
    <property type="term" value="F:magnesium ion binding"/>
    <property type="evidence" value="ECO:0007669"/>
    <property type="project" value="UniProtKB-UniRule"/>
</dbReference>
<dbReference type="GO" id="GO:0009898">
    <property type="term" value="C:cytoplasmic side of plasma membrane"/>
    <property type="evidence" value="ECO:0007669"/>
    <property type="project" value="UniProtKB-UniRule"/>
</dbReference>
<dbReference type="GO" id="GO:0019843">
    <property type="term" value="F:rRNA binding"/>
    <property type="evidence" value="ECO:0007669"/>
    <property type="project" value="UniProtKB-KW"/>
</dbReference>
<keyword evidence="3 15" id="KW-0963">Cytoplasm</keyword>
<dbReference type="HAMAP" id="MF_00970">
    <property type="entry name" value="RNase_E"/>
    <property type="match status" value="1"/>
</dbReference>
<dbReference type="EC" id="3.1.26.12" evidence="15"/>
<comment type="similarity">
    <text evidence="15">Belongs to the RNase E/G family. RNase E subfamily.</text>
</comment>
<evidence type="ECO:0000256" key="1">
    <source>
        <dbReference type="ARBA" id="ARBA00005663"/>
    </source>
</evidence>
<dbReference type="Gene3D" id="2.40.50.140">
    <property type="entry name" value="Nucleic acid-binding proteins"/>
    <property type="match status" value="1"/>
</dbReference>
<evidence type="ECO:0000256" key="7">
    <source>
        <dbReference type="ARBA" id="ARBA00022722"/>
    </source>
</evidence>
<dbReference type="GO" id="GO:0006364">
    <property type="term" value="P:rRNA processing"/>
    <property type="evidence" value="ECO:0007669"/>
    <property type="project" value="UniProtKB-UniRule"/>
</dbReference>
<evidence type="ECO:0000256" key="15">
    <source>
        <dbReference type="HAMAP-Rule" id="MF_00970"/>
    </source>
</evidence>
<feature type="region of interest" description="Disordered" evidence="16">
    <location>
        <begin position="95"/>
        <end position="152"/>
    </location>
</feature>
<dbReference type="InterPro" id="IPR028878">
    <property type="entry name" value="RNase_E"/>
</dbReference>
<dbReference type="Proteomes" id="UP000199586">
    <property type="component" value="Unassembled WGS sequence"/>
</dbReference>
<feature type="domain" description="S1 motif" evidence="17">
    <location>
        <begin position="38"/>
        <end position="195"/>
    </location>
</feature>
<keyword evidence="13 15" id="KW-0694">RNA-binding</keyword>
<dbReference type="PANTHER" id="PTHR30001">
    <property type="entry name" value="RIBONUCLEASE"/>
    <property type="match status" value="1"/>
</dbReference>
<dbReference type="SUPFAM" id="SSF50249">
    <property type="entry name" value="Nucleic acid-binding proteins"/>
    <property type="match status" value="1"/>
</dbReference>